<evidence type="ECO:0000313" key="1">
    <source>
        <dbReference type="EMBL" id="NJB99877.1"/>
    </source>
</evidence>
<gene>
    <name evidence="1" type="ORF">GGR89_004223</name>
</gene>
<comment type="caution">
    <text evidence="1">The sequence shown here is derived from an EMBL/GenBank/DDBJ whole genome shotgun (WGS) entry which is preliminary data.</text>
</comment>
<reference evidence="1 2" key="1">
    <citation type="submission" date="2020-03" db="EMBL/GenBank/DDBJ databases">
        <title>Genomic Encyclopedia of Type Strains, Phase IV (KMG-IV): sequencing the most valuable type-strain genomes for metagenomic binning, comparative biology and taxonomic classification.</title>
        <authorList>
            <person name="Goeker M."/>
        </authorList>
    </citation>
    <scope>NUCLEOTIDE SEQUENCE [LARGE SCALE GENOMIC DNA]</scope>
    <source>
        <strain evidence="1 2">DSM 7225</strain>
    </source>
</reference>
<evidence type="ECO:0000313" key="2">
    <source>
        <dbReference type="Proteomes" id="UP000531251"/>
    </source>
</evidence>
<keyword evidence="2" id="KW-1185">Reference proteome</keyword>
<dbReference type="Proteomes" id="UP000531251">
    <property type="component" value="Unassembled WGS sequence"/>
</dbReference>
<organism evidence="1 2">
    <name type="scientific">Sphingomonas trueperi</name>
    <dbReference type="NCBI Taxonomy" id="53317"/>
    <lineage>
        <taxon>Bacteria</taxon>
        <taxon>Pseudomonadati</taxon>
        <taxon>Pseudomonadota</taxon>
        <taxon>Alphaproteobacteria</taxon>
        <taxon>Sphingomonadales</taxon>
        <taxon>Sphingomonadaceae</taxon>
        <taxon>Sphingomonas</taxon>
    </lineage>
</organism>
<sequence length="96" mass="10407">MDQPPRGPEKRPSDFRTRLIRVRLFEVAGELMGKARLAAHLKLDTRTVRKYASAERGLSDATLLETADALDAVAEQLRAHAAKLRSAAGEAAEPGA</sequence>
<dbReference type="EMBL" id="JAATJB010000023">
    <property type="protein sequence ID" value="NJB99877.1"/>
    <property type="molecule type" value="Genomic_DNA"/>
</dbReference>
<protein>
    <submittedName>
        <fullName evidence="1">Uncharacterized protein</fullName>
    </submittedName>
</protein>
<proteinExistence type="predicted"/>
<name>A0A7X5Y2G5_9SPHN</name>
<dbReference type="AlphaFoldDB" id="A0A7X5Y2G5"/>
<accession>A0A7X5Y2G5</accession>
<dbReference type="RefSeq" id="WP_167713119.1">
    <property type="nucleotide sequence ID" value="NZ_BAAADY010000034.1"/>
</dbReference>